<dbReference type="EMBL" id="WQLB01000027">
    <property type="protein sequence ID" value="MVN88389.1"/>
    <property type="molecule type" value="Genomic_DNA"/>
</dbReference>
<evidence type="ECO:0000313" key="3">
    <source>
        <dbReference type="Proteomes" id="UP000483286"/>
    </source>
</evidence>
<keyword evidence="1" id="KW-0812">Transmembrane</keyword>
<accession>A0A7C9HT84</accession>
<keyword evidence="3" id="KW-1185">Reference proteome</keyword>
<gene>
    <name evidence="2" type="ORF">GO986_16715</name>
</gene>
<feature type="transmembrane region" description="Helical" evidence="1">
    <location>
        <begin position="43"/>
        <end position="62"/>
    </location>
</feature>
<organism evidence="2 3">
    <name type="scientific">Deinococcus arboris</name>
    <dbReference type="NCBI Taxonomy" id="2682977"/>
    <lineage>
        <taxon>Bacteria</taxon>
        <taxon>Thermotogati</taxon>
        <taxon>Deinococcota</taxon>
        <taxon>Deinococci</taxon>
        <taxon>Deinococcales</taxon>
        <taxon>Deinococcaceae</taxon>
        <taxon>Deinococcus</taxon>
    </lineage>
</organism>
<dbReference type="RefSeq" id="WP_157460439.1">
    <property type="nucleotide sequence ID" value="NZ_WQLB01000027.1"/>
</dbReference>
<dbReference type="AlphaFoldDB" id="A0A7C9HT84"/>
<sequence>MLGLVGLVLGGLLTLPGLGLGFLLLAGGGPEVLNDAPDVGPGLLLMQGGFWLCVLGIGCLGVSPWRDPKGPAHP</sequence>
<reference evidence="2 3" key="1">
    <citation type="submission" date="2019-12" db="EMBL/GenBank/DDBJ databases">
        <title>Deinococcus sp. HMF7620 Genome sequencing and assembly.</title>
        <authorList>
            <person name="Kang H."/>
            <person name="Kim H."/>
            <person name="Joh K."/>
        </authorList>
    </citation>
    <scope>NUCLEOTIDE SEQUENCE [LARGE SCALE GENOMIC DNA]</scope>
    <source>
        <strain evidence="2 3">HMF7620</strain>
    </source>
</reference>
<keyword evidence="1" id="KW-0472">Membrane</keyword>
<evidence type="ECO:0000256" key="1">
    <source>
        <dbReference type="SAM" id="Phobius"/>
    </source>
</evidence>
<protein>
    <submittedName>
        <fullName evidence="2">Uncharacterized protein</fullName>
    </submittedName>
</protein>
<dbReference type="Proteomes" id="UP000483286">
    <property type="component" value="Unassembled WGS sequence"/>
</dbReference>
<comment type="caution">
    <text evidence="2">The sequence shown here is derived from an EMBL/GenBank/DDBJ whole genome shotgun (WGS) entry which is preliminary data.</text>
</comment>
<evidence type="ECO:0000313" key="2">
    <source>
        <dbReference type="EMBL" id="MVN88389.1"/>
    </source>
</evidence>
<proteinExistence type="predicted"/>
<name>A0A7C9HT84_9DEIO</name>
<keyword evidence="1" id="KW-1133">Transmembrane helix</keyword>